<dbReference type="PRINTS" id="PR00778">
    <property type="entry name" value="HTHARSR"/>
</dbReference>
<keyword evidence="3" id="KW-0804">Transcription</keyword>
<name>A0A517YMH6_9BACT</name>
<dbReference type="EMBL" id="CP036274">
    <property type="protein sequence ID" value="QDU31422.1"/>
    <property type="molecule type" value="Genomic_DNA"/>
</dbReference>
<evidence type="ECO:0000259" key="4">
    <source>
        <dbReference type="PROSITE" id="PS50987"/>
    </source>
</evidence>
<dbReference type="PANTHER" id="PTHR33154:SF18">
    <property type="entry name" value="ARSENICAL RESISTANCE OPERON REPRESSOR"/>
    <property type="match status" value="1"/>
</dbReference>
<keyword evidence="6" id="KW-1185">Reference proteome</keyword>
<dbReference type="GO" id="GO:0003700">
    <property type="term" value="F:DNA-binding transcription factor activity"/>
    <property type="evidence" value="ECO:0007669"/>
    <property type="project" value="InterPro"/>
</dbReference>
<feature type="domain" description="HTH arsR-type" evidence="4">
    <location>
        <begin position="1"/>
        <end position="96"/>
    </location>
</feature>
<dbReference type="CDD" id="cd00090">
    <property type="entry name" value="HTH_ARSR"/>
    <property type="match status" value="1"/>
</dbReference>
<evidence type="ECO:0000256" key="2">
    <source>
        <dbReference type="ARBA" id="ARBA00023125"/>
    </source>
</evidence>
<dbReference type="NCBIfam" id="NF033788">
    <property type="entry name" value="HTH_metalloreg"/>
    <property type="match status" value="1"/>
</dbReference>
<dbReference type="InterPro" id="IPR036390">
    <property type="entry name" value="WH_DNA-bd_sf"/>
</dbReference>
<dbReference type="SMART" id="SM00418">
    <property type="entry name" value="HTH_ARSR"/>
    <property type="match status" value="1"/>
</dbReference>
<protein>
    <submittedName>
        <fullName evidence="5">HTH-type transcriptional repressor AseR</fullName>
    </submittedName>
</protein>
<evidence type="ECO:0000256" key="1">
    <source>
        <dbReference type="ARBA" id="ARBA00023015"/>
    </source>
</evidence>
<proteinExistence type="predicted"/>
<dbReference type="InterPro" id="IPR036388">
    <property type="entry name" value="WH-like_DNA-bd_sf"/>
</dbReference>
<evidence type="ECO:0000256" key="3">
    <source>
        <dbReference type="ARBA" id="ARBA00023163"/>
    </source>
</evidence>
<reference evidence="5 6" key="1">
    <citation type="submission" date="2019-02" db="EMBL/GenBank/DDBJ databases">
        <title>Deep-cultivation of Planctomycetes and their phenomic and genomic characterization uncovers novel biology.</title>
        <authorList>
            <person name="Wiegand S."/>
            <person name="Jogler M."/>
            <person name="Boedeker C."/>
            <person name="Pinto D."/>
            <person name="Vollmers J."/>
            <person name="Rivas-Marin E."/>
            <person name="Kohn T."/>
            <person name="Peeters S.H."/>
            <person name="Heuer A."/>
            <person name="Rast P."/>
            <person name="Oberbeckmann S."/>
            <person name="Bunk B."/>
            <person name="Jeske O."/>
            <person name="Meyerdierks A."/>
            <person name="Storesund J.E."/>
            <person name="Kallscheuer N."/>
            <person name="Luecker S."/>
            <person name="Lage O.M."/>
            <person name="Pohl T."/>
            <person name="Merkel B.J."/>
            <person name="Hornburger P."/>
            <person name="Mueller R.-W."/>
            <person name="Bruemmer F."/>
            <person name="Labrenz M."/>
            <person name="Spormann A.M."/>
            <person name="Op den Camp H."/>
            <person name="Overmann J."/>
            <person name="Amann R."/>
            <person name="Jetten M.S.M."/>
            <person name="Mascher T."/>
            <person name="Medema M.H."/>
            <person name="Devos D.P."/>
            <person name="Kaster A.-K."/>
            <person name="Ovreas L."/>
            <person name="Rohde M."/>
            <person name="Galperin M.Y."/>
            <person name="Jogler C."/>
        </authorList>
    </citation>
    <scope>NUCLEOTIDE SEQUENCE [LARGE SCALE GENOMIC DNA]</scope>
    <source>
        <strain evidence="5 6">ETA_A8</strain>
    </source>
</reference>
<dbReference type="Pfam" id="PF01022">
    <property type="entry name" value="HTH_5"/>
    <property type="match status" value="1"/>
</dbReference>
<accession>A0A517YMH6</accession>
<dbReference type="InterPro" id="IPR011991">
    <property type="entry name" value="ArsR-like_HTH"/>
</dbReference>
<dbReference type="RefSeq" id="WP_202921389.1">
    <property type="nucleotide sequence ID" value="NZ_CP036274.1"/>
</dbReference>
<dbReference type="PROSITE" id="PS50987">
    <property type="entry name" value="HTH_ARSR_2"/>
    <property type="match status" value="1"/>
</dbReference>
<dbReference type="InterPro" id="IPR001845">
    <property type="entry name" value="HTH_ArsR_DNA-bd_dom"/>
</dbReference>
<gene>
    <name evidence="5" type="primary">aseR</name>
    <name evidence="5" type="ORF">ETAA8_65800</name>
</gene>
<keyword evidence="2" id="KW-0238">DNA-binding</keyword>
<dbReference type="Gene3D" id="1.10.10.10">
    <property type="entry name" value="Winged helix-like DNA-binding domain superfamily/Winged helix DNA-binding domain"/>
    <property type="match status" value="1"/>
</dbReference>
<evidence type="ECO:0000313" key="6">
    <source>
        <dbReference type="Proteomes" id="UP000315017"/>
    </source>
</evidence>
<dbReference type="AlphaFoldDB" id="A0A517YMH6"/>
<dbReference type="SUPFAM" id="SSF46785">
    <property type="entry name" value="Winged helix' DNA-binding domain"/>
    <property type="match status" value="1"/>
</dbReference>
<dbReference type="Proteomes" id="UP000315017">
    <property type="component" value="Chromosome"/>
</dbReference>
<sequence length="114" mass="12620">MKTTTLKPDRVFRALSDKTRLRILSLLLVGELCVCDIVSALGCPQPTVSRHLAYLRKAGLVTVRKDGIWCYYQLALAADGFDAALKSCIVSCGSIPRLAKDAERLKQSRFKCCE</sequence>
<keyword evidence="1" id="KW-0805">Transcription regulation</keyword>
<organism evidence="5 6">
    <name type="scientific">Anatilimnocola aggregata</name>
    <dbReference type="NCBI Taxonomy" id="2528021"/>
    <lineage>
        <taxon>Bacteria</taxon>
        <taxon>Pseudomonadati</taxon>
        <taxon>Planctomycetota</taxon>
        <taxon>Planctomycetia</taxon>
        <taxon>Pirellulales</taxon>
        <taxon>Pirellulaceae</taxon>
        <taxon>Anatilimnocola</taxon>
    </lineage>
</organism>
<evidence type="ECO:0000313" key="5">
    <source>
        <dbReference type="EMBL" id="QDU31422.1"/>
    </source>
</evidence>
<dbReference type="GO" id="GO:0003677">
    <property type="term" value="F:DNA binding"/>
    <property type="evidence" value="ECO:0007669"/>
    <property type="project" value="UniProtKB-KW"/>
</dbReference>
<dbReference type="InterPro" id="IPR051081">
    <property type="entry name" value="HTH_MetalResp_TranReg"/>
</dbReference>
<dbReference type="PANTHER" id="PTHR33154">
    <property type="entry name" value="TRANSCRIPTIONAL REGULATOR, ARSR FAMILY"/>
    <property type="match status" value="1"/>
</dbReference>
<dbReference type="KEGG" id="aagg:ETAA8_65800"/>